<dbReference type="Gene3D" id="3.20.20.140">
    <property type="entry name" value="Metal-dependent hydrolases"/>
    <property type="match status" value="1"/>
</dbReference>
<evidence type="ECO:0000313" key="2">
    <source>
        <dbReference type="EMBL" id="SHH18056.1"/>
    </source>
</evidence>
<dbReference type="GO" id="GO:0006260">
    <property type="term" value="P:DNA replication"/>
    <property type="evidence" value="ECO:0007669"/>
    <property type="project" value="InterPro"/>
</dbReference>
<organism evidence="2 3">
    <name type="scientific">Tepidibacter thalassicus DSM 15285</name>
    <dbReference type="NCBI Taxonomy" id="1123350"/>
    <lineage>
        <taxon>Bacteria</taxon>
        <taxon>Bacillati</taxon>
        <taxon>Bacillota</taxon>
        <taxon>Clostridia</taxon>
        <taxon>Peptostreptococcales</taxon>
        <taxon>Peptostreptococcaceae</taxon>
        <taxon>Tepidibacter</taxon>
    </lineage>
</organism>
<dbReference type="CDD" id="cd12113">
    <property type="entry name" value="PHP_PolIIIA_DnaE3"/>
    <property type="match status" value="1"/>
</dbReference>
<protein>
    <submittedName>
        <fullName evidence="2">DNA-directed DNA polymerase III (Polc)</fullName>
    </submittedName>
</protein>
<proteinExistence type="predicted"/>
<keyword evidence="2" id="KW-0239">DNA-directed DNA polymerase</keyword>
<keyword evidence="3" id="KW-1185">Reference proteome</keyword>
<dbReference type="PANTHER" id="PTHR32294:SF0">
    <property type="entry name" value="DNA POLYMERASE III SUBUNIT ALPHA"/>
    <property type="match status" value="1"/>
</dbReference>
<dbReference type="InterPro" id="IPR004805">
    <property type="entry name" value="DnaE2/DnaE/PolC"/>
</dbReference>
<sequence length="403" mass="46572">MVEDFIHLHVHTEYSLLDGFSRINKLIKRAKELNMKAVAITDHGSMFGVIEFYKKAKKEGIKPIIGCEVYTASRSLRDKDPNFDKYQGHLVLLAKDMTGYKNLIKLVSTAYVEGFYYKPRIDFEELQKHSEGIIALSACLGGDVQQSLLNRNYEKAKKIALKLNDIFGQDNFYLELQDHGLKEQREVNLSLIKLSEETGIPLVVTNDVHYVSKEDSKIHDILLCIQTGKTFKDENRMKFETDEFYLKSKEEMYDLFSYVPDALENTVKIANRCNLEFDFNQIHLPKYKVPDGFTPSSYLRKLCMDGLKERFENPSNEIIERLNYELNVIENMGYVEYFLIVWDFINFAKENNIMVGPGRGSAAGSIVAYVLKITDIDPIKYGLIFERFLNPERVSMPDCKYIA</sequence>
<dbReference type="Pfam" id="PF02811">
    <property type="entry name" value="PHP"/>
    <property type="match status" value="1"/>
</dbReference>
<dbReference type="AlphaFoldDB" id="A0A1M5QW02"/>
<accession>A0A1M5QW02</accession>
<gene>
    <name evidence="2" type="ORF">SAMN02744040_01126</name>
</gene>
<reference evidence="3" key="1">
    <citation type="submission" date="2016-11" db="EMBL/GenBank/DDBJ databases">
        <authorList>
            <person name="Varghese N."/>
            <person name="Submissions S."/>
        </authorList>
    </citation>
    <scope>NUCLEOTIDE SEQUENCE [LARGE SCALE GENOMIC DNA]</scope>
    <source>
        <strain evidence="3">DSM 15285</strain>
    </source>
</reference>
<dbReference type="SUPFAM" id="SSF89550">
    <property type="entry name" value="PHP domain-like"/>
    <property type="match status" value="1"/>
</dbReference>
<dbReference type="EMBL" id="FQXH01000009">
    <property type="protein sequence ID" value="SHH18056.1"/>
    <property type="molecule type" value="Genomic_DNA"/>
</dbReference>
<evidence type="ECO:0000313" key="3">
    <source>
        <dbReference type="Proteomes" id="UP000242520"/>
    </source>
</evidence>
<dbReference type="OrthoDB" id="9803237at2"/>
<keyword evidence="2" id="KW-0808">Transferase</keyword>
<name>A0A1M5QW02_9FIRM</name>
<dbReference type="NCBIfam" id="TIGR00594">
    <property type="entry name" value="polc"/>
    <property type="match status" value="1"/>
</dbReference>
<dbReference type="InterPro" id="IPR004013">
    <property type="entry name" value="PHP_dom"/>
</dbReference>
<keyword evidence="2" id="KW-0548">Nucleotidyltransferase</keyword>
<dbReference type="InterPro" id="IPR011708">
    <property type="entry name" value="DNA_pol3_alpha_NTPase_dom"/>
</dbReference>
<dbReference type="GO" id="GO:0008408">
    <property type="term" value="F:3'-5' exonuclease activity"/>
    <property type="evidence" value="ECO:0007669"/>
    <property type="project" value="InterPro"/>
</dbReference>
<dbReference type="STRING" id="1123350.SAMN02744040_01126"/>
<feature type="domain" description="Polymerase/histidinol phosphatase N-terminal" evidence="1">
    <location>
        <begin position="6"/>
        <end position="73"/>
    </location>
</feature>
<dbReference type="Proteomes" id="UP000242520">
    <property type="component" value="Unassembled WGS sequence"/>
</dbReference>
<dbReference type="Pfam" id="PF07733">
    <property type="entry name" value="DNA_pol3_alpha"/>
    <property type="match status" value="1"/>
</dbReference>
<dbReference type="InterPro" id="IPR016195">
    <property type="entry name" value="Pol/histidinol_Pase-like"/>
</dbReference>
<evidence type="ECO:0000259" key="1">
    <source>
        <dbReference type="SMART" id="SM00481"/>
    </source>
</evidence>
<dbReference type="InterPro" id="IPR003141">
    <property type="entry name" value="Pol/His_phosphatase_N"/>
</dbReference>
<dbReference type="PANTHER" id="PTHR32294">
    <property type="entry name" value="DNA POLYMERASE III SUBUNIT ALPHA"/>
    <property type="match status" value="1"/>
</dbReference>
<dbReference type="SMART" id="SM00481">
    <property type="entry name" value="POLIIIAc"/>
    <property type="match status" value="1"/>
</dbReference>
<dbReference type="GO" id="GO:0003887">
    <property type="term" value="F:DNA-directed DNA polymerase activity"/>
    <property type="evidence" value="ECO:0007669"/>
    <property type="project" value="UniProtKB-KW"/>
</dbReference>